<organism evidence="5">
    <name type="scientific">Davidia involucrata</name>
    <name type="common">Dove tree</name>
    <dbReference type="NCBI Taxonomy" id="16924"/>
    <lineage>
        <taxon>Eukaryota</taxon>
        <taxon>Viridiplantae</taxon>
        <taxon>Streptophyta</taxon>
        <taxon>Embryophyta</taxon>
        <taxon>Tracheophyta</taxon>
        <taxon>Spermatophyta</taxon>
        <taxon>Magnoliopsida</taxon>
        <taxon>eudicotyledons</taxon>
        <taxon>Gunneridae</taxon>
        <taxon>Pentapetalae</taxon>
        <taxon>asterids</taxon>
        <taxon>Cornales</taxon>
        <taxon>Nyssaceae</taxon>
        <taxon>Davidia</taxon>
    </lineage>
</organism>
<gene>
    <name evidence="5" type="ORF">Din_011977</name>
</gene>
<dbReference type="InterPro" id="IPR036546">
    <property type="entry name" value="MED15_KIX"/>
</dbReference>
<dbReference type="SUPFAM" id="SSF47040">
    <property type="entry name" value="Kix domain of CBP (creb binding protein)"/>
    <property type="match status" value="1"/>
</dbReference>
<dbReference type="FunFam" id="1.10.246.20:FF:000003">
    <property type="entry name" value="Mediator of RNA polymerase II transcription subunit 15a"/>
    <property type="match status" value="1"/>
</dbReference>
<evidence type="ECO:0000256" key="3">
    <source>
        <dbReference type="SAM" id="MobiDB-lite"/>
    </source>
</evidence>
<evidence type="ECO:0000259" key="4">
    <source>
        <dbReference type="Pfam" id="PF16987"/>
    </source>
</evidence>
<keyword evidence="2" id="KW-0539">Nucleus</keyword>
<dbReference type="GO" id="GO:0031490">
    <property type="term" value="F:chromatin DNA binding"/>
    <property type="evidence" value="ECO:0007669"/>
    <property type="project" value="InterPro"/>
</dbReference>
<dbReference type="GO" id="GO:0003713">
    <property type="term" value="F:transcription coactivator activity"/>
    <property type="evidence" value="ECO:0007669"/>
    <property type="project" value="InterPro"/>
</dbReference>
<dbReference type="GO" id="GO:0005634">
    <property type="term" value="C:nucleus"/>
    <property type="evidence" value="ECO:0007669"/>
    <property type="project" value="UniProtKB-SubCell"/>
</dbReference>
<proteinExistence type="predicted"/>
<accession>A0A5B6ZGQ6</accession>
<reference evidence="5" key="1">
    <citation type="submission" date="2019-08" db="EMBL/GenBank/DDBJ databases">
        <title>Reference gene set and small RNA set construction with multiple tissues from Davidia involucrata Baill.</title>
        <authorList>
            <person name="Yang H."/>
            <person name="Zhou C."/>
            <person name="Li G."/>
            <person name="Wang J."/>
            <person name="Gao P."/>
            <person name="Wang M."/>
            <person name="Wang R."/>
            <person name="Zhao Y."/>
        </authorList>
    </citation>
    <scope>NUCLEOTIDE SEQUENCE</scope>
    <source>
        <tissue evidence="5">Mixed with DoveR01_LX</tissue>
    </source>
</reference>
<dbReference type="Gene3D" id="1.10.246.20">
    <property type="entry name" value="Coactivator CBP, KIX domain"/>
    <property type="match status" value="1"/>
</dbReference>
<name>A0A5B6ZGQ6_DAVIN</name>
<feature type="region of interest" description="Disordered" evidence="3">
    <location>
        <begin position="97"/>
        <end position="125"/>
    </location>
</feature>
<dbReference type="AlphaFoldDB" id="A0A5B6ZGQ6"/>
<dbReference type="InterPro" id="IPR044661">
    <property type="entry name" value="MED15a/b/c-like"/>
</dbReference>
<evidence type="ECO:0000256" key="1">
    <source>
        <dbReference type="ARBA" id="ARBA00004123"/>
    </source>
</evidence>
<protein>
    <submittedName>
        <fullName evidence="5">Putative mediator of RNA polymerase II transcription subunit 15a-like</fullName>
    </submittedName>
</protein>
<comment type="subcellular location">
    <subcellularLocation>
        <location evidence="1">Nucleus</location>
    </subcellularLocation>
</comment>
<dbReference type="Pfam" id="PF16987">
    <property type="entry name" value="KIX_2"/>
    <property type="match status" value="1"/>
</dbReference>
<sequence>MDTNNWRPAQGGEPVVDATNWRAQLLPDSRQIIVNKIMETLKRHLPFPGQEGLQELNKIAVKFEEKIFTAATSQSDYLRKISLKMIAMATKYQNPMGNSLMNSSANNSKNPTDPNNVDLNIFSNTRTANEKGDYYDAEEEREIRS</sequence>
<feature type="domain" description="Mediator complex subunit 15 KIX" evidence="4">
    <location>
        <begin position="19"/>
        <end position="98"/>
    </location>
</feature>
<dbReference type="PANTHER" id="PTHR33137:SF4">
    <property type="entry name" value="MEDIATOR OF RNA POLYMERASE II TRANSCRIPTION SUBUNIT 15A-RELATED"/>
    <property type="match status" value="1"/>
</dbReference>
<evidence type="ECO:0000256" key="2">
    <source>
        <dbReference type="ARBA" id="ARBA00023242"/>
    </source>
</evidence>
<dbReference type="InterPro" id="IPR036529">
    <property type="entry name" value="KIX_dom_sf"/>
</dbReference>
<dbReference type="PANTHER" id="PTHR33137">
    <property type="entry name" value="MEDIATOR OF RNA POLYMERASE II TRANSCRIPTION SUBUNIT 15A-RELATED"/>
    <property type="match status" value="1"/>
</dbReference>
<dbReference type="EMBL" id="GHES01011977">
    <property type="protein sequence ID" value="MPA42536.1"/>
    <property type="molecule type" value="Transcribed_RNA"/>
</dbReference>
<evidence type="ECO:0000313" key="5">
    <source>
        <dbReference type="EMBL" id="MPA42536.1"/>
    </source>
</evidence>